<dbReference type="InterPro" id="IPR003718">
    <property type="entry name" value="OsmC/Ohr_fam"/>
</dbReference>
<gene>
    <name evidence="2" type="ORF">HF295_00065</name>
</gene>
<dbReference type="Proteomes" id="UP000512167">
    <property type="component" value="Chromosome"/>
</dbReference>
<evidence type="ECO:0000256" key="1">
    <source>
        <dbReference type="SAM" id="Phobius"/>
    </source>
</evidence>
<feature type="transmembrane region" description="Helical" evidence="1">
    <location>
        <begin position="37"/>
        <end position="56"/>
    </location>
</feature>
<protein>
    <submittedName>
        <fullName evidence="2">OsmC family protein</fullName>
    </submittedName>
</protein>
<dbReference type="AlphaFoldDB" id="A0A7L6N4B7"/>
<name>A0A7L6N4B7_9MOLU</name>
<keyword evidence="1" id="KW-1133">Transmembrane helix</keyword>
<dbReference type="InterPro" id="IPR036102">
    <property type="entry name" value="OsmC/Ohrsf"/>
</dbReference>
<dbReference type="EMBL" id="CP051151">
    <property type="protein sequence ID" value="QLY39334.1"/>
    <property type="molecule type" value="Genomic_DNA"/>
</dbReference>
<organism evidence="2 3">
    <name type="scientific">Hujiaoplasma nucleasis</name>
    <dbReference type="NCBI Taxonomy" id="2725268"/>
    <lineage>
        <taxon>Bacteria</taxon>
        <taxon>Bacillati</taxon>
        <taxon>Mycoplasmatota</taxon>
        <taxon>Mollicutes</taxon>
        <taxon>Candidatus Izemoplasmatales</taxon>
        <taxon>Hujiaoplasmataceae</taxon>
        <taxon>Hujiaoplasma</taxon>
    </lineage>
</organism>
<dbReference type="PANTHER" id="PTHR34352:SF1">
    <property type="entry name" value="PROTEIN YHFA"/>
    <property type="match status" value="1"/>
</dbReference>
<accession>A0A7L6N4B7</accession>
<dbReference type="PANTHER" id="PTHR34352">
    <property type="entry name" value="PROTEIN YHFA"/>
    <property type="match status" value="1"/>
</dbReference>
<evidence type="ECO:0000313" key="2">
    <source>
        <dbReference type="EMBL" id="QLY39334.1"/>
    </source>
</evidence>
<dbReference type="KEGG" id="tbk:HF295_00065"/>
<keyword evidence="3" id="KW-1185">Reference proteome</keyword>
<dbReference type="Pfam" id="PF02566">
    <property type="entry name" value="OsmC"/>
    <property type="match status" value="1"/>
</dbReference>
<proteinExistence type="predicted"/>
<dbReference type="RefSeq" id="WP_312031800.1">
    <property type="nucleotide sequence ID" value="NZ_CP051151.1"/>
</dbReference>
<evidence type="ECO:0000313" key="3">
    <source>
        <dbReference type="Proteomes" id="UP000512167"/>
    </source>
</evidence>
<dbReference type="SUPFAM" id="SSF82784">
    <property type="entry name" value="OsmC-like"/>
    <property type="match status" value="1"/>
</dbReference>
<dbReference type="Gene3D" id="3.30.300.20">
    <property type="match status" value="1"/>
</dbReference>
<sequence>MAYDNIKLNYDYDFKGEIISPTAKANLGEADNGLKPYHMLFGALGSCFYATFLSVAKKMRLTFGSASIEVSGYKSDPELKILDNVEMNLIITNPSNEERLIKSAKLGAEYCSIHALVSKSANIKLNVVFK</sequence>
<keyword evidence="1" id="KW-0472">Membrane</keyword>
<dbReference type="InterPro" id="IPR015946">
    <property type="entry name" value="KH_dom-like_a/b"/>
</dbReference>
<keyword evidence="1" id="KW-0812">Transmembrane</keyword>
<reference evidence="2 3" key="1">
    <citation type="submission" date="2020-04" db="EMBL/GenBank/DDBJ databases">
        <authorList>
            <person name="Zheng R.K."/>
            <person name="Sun C.M."/>
        </authorList>
    </citation>
    <scope>NUCLEOTIDE SEQUENCE [LARGE SCALE GENOMIC DNA]</scope>
    <source>
        <strain evidence="3">zrk29</strain>
    </source>
</reference>